<name>A0ABT1DLT6_9ACTN</name>
<dbReference type="Proteomes" id="UP001523369">
    <property type="component" value="Unassembled WGS sequence"/>
</dbReference>
<reference evidence="2 3" key="1">
    <citation type="submission" date="2022-06" db="EMBL/GenBank/DDBJ databases">
        <title>New Species of the Genus Actinoplanes, ActinopZanes ferrugineus.</title>
        <authorList>
            <person name="Ding P."/>
        </authorList>
    </citation>
    <scope>NUCLEOTIDE SEQUENCE [LARGE SCALE GENOMIC DNA]</scope>
    <source>
        <strain evidence="2 3">TRM88003</strain>
    </source>
</reference>
<evidence type="ECO:0000259" key="1">
    <source>
        <dbReference type="Pfam" id="PF24698"/>
    </source>
</evidence>
<organism evidence="2 3">
    <name type="scientific">Paractinoplanes aksuensis</name>
    <dbReference type="NCBI Taxonomy" id="2939490"/>
    <lineage>
        <taxon>Bacteria</taxon>
        <taxon>Bacillati</taxon>
        <taxon>Actinomycetota</taxon>
        <taxon>Actinomycetes</taxon>
        <taxon>Micromonosporales</taxon>
        <taxon>Micromonosporaceae</taxon>
        <taxon>Paractinoplanes</taxon>
    </lineage>
</organism>
<accession>A0ABT1DLT6</accession>
<dbReference type="InterPro" id="IPR056079">
    <property type="entry name" value="DUF7662"/>
</dbReference>
<dbReference type="EMBL" id="JAMYJR010000013">
    <property type="protein sequence ID" value="MCO8271808.1"/>
    <property type="molecule type" value="Genomic_DNA"/>
</dbReference>
<gene>
    <name evidence="2" type="ORF">M1L60_14515</name>
</gene>
<proteinExistence type="predicted"/>
<keyword evidence="3" id="KW-1185">Reference proteome</keyword>
<sequence length="253" mass="27526">MAGKYEPLTKALRSAQGRGQDIVEFDFDDVGRLVGGLPQSADLRQWWANGSQSQALAWRAAGFHVDHVWLLRRRVRFARGETYHDRGRVPLAGVGQPQATPVERAPVGAPVDVRVRIQWCDAGTVVLDGQGKLTFERLEQTAGLYRLTLTGSVTGRRPQIYVGETDNLRRRLAGNYRNPGPSQQTSLRINALLRAHLAVGGKVEVAVATAATVWFKDVEQPLSLAHKAGRLLGENAALVHEMAGAGADIVNLG</sequence>
<feature type="domain" description="DUF7662" evidence="1">
    <location>
        <begin position="5"/>
        <end position="79"/>
    </location>
</feature>
<evidence type="ECO:0000313" key="3">
    <source>
        <dbReference type="Proteomes" id="UP001523369"/>
    </source>
</evidence>
<dbReference type="Pfam" id="PF24698">
    <property type="entry name" value="DUF7662"/>
    <property type="match status" value="1"/>
</dbReference>
<comment type="caution">
    <text evidence="2">The sequence shown here is derived from an EMBL/GenBank/DDBJ whole genome shotgun (WGS) entry which is preliminary data.</text>
</comment>
<protein>
    <recommendedName>
        <fullName evidence="1">DUF7662 domain-containing protein</fullName>
    </recommendedName>
</protein>
<evidence type="ECO:0000313" key="2">
    <source>
        <dbReference type="EMBL" id="MCO8271808.1"/>
    </source>
</evidence>
<dbReference type="RefSeq" id="WP_253237926.1">
    <property type="nucleotide sequence ID" value="NZ_JAMYJR010000013.1"/>
</dbReference>